<evidence type="ECO:0000259" key="6">
    <source>
        <dbReference type="Pfam" id="PF04055"/>
    </source>
</evidence>
<dbReference type="GO" id="GO:0003824">
    <property type="term" value="F:catalytic activity"/>
    <property type="evidence" value="ECO:0007669"/>
    <property type="project" value="InterPro"/>
</dbReference>
<organism evidence="7 8">
    <name type="scientific">Enhygromyxa salina</name>
    <dbReference type="NCBI Taxonomy" id="215803"/>
    <lineage>
        <taxon>Bacteria</taxon>
        <taxon>Pseudomonadati</taxon>
        <taxon>Myxococcota</taxon>
        <taxon>Polyangia</taxon>
        <taxon>Nannocystales</taxon>
        <taxon>Nannocystaceae</taxon>
        <taxon>Enhygromyxa</taxon>
    </lineage>
</organism>
<dbReference type="InterPro" id="IPR050377">
    <property type="entry name" value="Radical_SAM_PqqE_MftC-like"/>
</dbReference>
<feature type="domain" description="Radical SAM core" evidence="6">
    <location>
        <begin position="21"/>
        <end position="149"/>
    </location>
</feature>
<accession>A0A2S9XXD2</accession>
<evidence type="ECO:0000256" key="3">
    <source>
        <dbReference type="ARBA" id="ARBA00022723"/>
    </source>
</evidence>
<evidence type="ECO:0000256" key="2">
    <source>
        <dbReference type="ARBA" id="ARBA00022691"/>
    </source>
</evidence>
<keyword evidence="2" id="KW-0949">S-adenosyl-L-methionine</keyword>
<dbReference type="SUPFAM" id="SSF102114">
    <property type="entry name" value="Radical SAM enzymes"/>
    <property type="match status" value="1"/>
</dbReference>
<dbReference type="EMBL" id="PVNK01000154">
    <property type="protein sequence ID" value="PRP97512.1"/>
    <property type="molecule type" value="Genomic_DNA"/>
</dbReference>
<dbReference type="OrthoDB" id="9818207at2"/>
<keyword evidence="4" id="KW-0408">Iron</keyword>
<dbReference type="GO" id="GO:0046872">
    <property type="term" value="F:metal ion binding"/>
    <property type="evidence" value="ECO:0007669"/>
    <property type="project" value="UniProtKB-KW"/>
</dbReference>
<gene>
    <name evidence="7" type="ORF">ENSA5_33480</name>
</gene>
<evidence type="ECO:0000256" key="5">
    <source>
        <dbReference type="ARBA" id="ARBA00023014"/>
    </source>
</evidence>
<proteinExistence type="predicted"/>
<keyword evidence="3" id="KW-0479">Metal-binding</keyword>
<evidence type="ECO:0000313" key="7">
    <source>
        <dbReference type="EMBL" id="PRP97512.1"/>
    </source>
</evidence>
<dbReference type="InterPro" id="IPR058240">
    <property type="entry name" value="rSAM_sf"/>
</dbReference>
<name>A0A2S9XXD2_9BACT</name>
<dbReference type="PANTHER" id="PTHR11228:SF34">
    <property type="entry name" value="TUNGSTEN-CONTAINING ALDEHYDE FERREDOXIN OXIDOREDUCTASE COFACTOR MODIFYING PROTEIN"/>
    <property type="match status" value="1"/>
</dbReference>
<dbReference type="Gene3D" id="3.20.20.70">
    <property type="entry name" value="Aldolase class I"/>
    <property type="match status" value="1"/>
</dbReference>
<evidence type="ECO:0000313" key="8">
    <source>
        <dbReference type="Proteomes" id="UP000237968"/>
    </source>
</evidence>
<reference evidence="7 8" key="1">
    <citation type="submission" date="2018-03" db="EMBL/GenBank/DDBJ databases">
        <title>Draft Genome Sequences of the Obligatory Marine Myxobacteria Enhygromyxa salina SWB005.</title>
        <authorList>
            <person name="Poehlein A."/>
            <person name="Moghaddam J.A."/>
            <person name="Harms H."/>
            <person name="Alanjari M."/>
            <person name="Koenig G.M."/>
            <person name="Daniel R."/>
            <person name="Schaeberle T.F."/>
        </authorList>
    </citation>
    <scope>NUCLEOTIDE SEQUENCE [LARGE SCALE GENOMIC DNA]</scope>
    <source>
        <strain evidence="7 8">SWB005</strain>
    </source>
</reference>
<comment type="caution">
    <text evidence="7">The sequence shown here is derived from an EMBL/GenBank/DDBJ whole genome shotgun (WGS) entry which is preliminary data.</text>
</comment>
<evidence type="ECO:0000256" key="1">
    <source>
        <dbReference type="ARBA" id="ARBA00001966"/>
    </source>
</evidence>
<dbReference type="RefSeq" id="WP_106392701.1">
    <property type="nucleotide sequence ID" value="NZ_PVNK01000154.1"/>
</dbReference>
<comment type="cofactor">
    <cofactor evidence="1">
        <name>[4Fe-4S] cluster</name>
        <dbReference type="ChEBI" id="CHEBI:49883"/>
    </cofactor>
</comment>
<dbReference type="InterPro" id="IPR007197">
    <property type="entry name" value="rSAM"/>
</dbReference>
<sequence>MSKDLLVTIDSEGPLPGQLRTGGRPARVELARFAELAERNATSRDYERVILVGDGEALEQHGFAFATAAREGGFTHVRLDTSARRLTQAQQVRAVVMAGVNEFSVGLHGDCAELHDQLSGRPGDFAKVQTCLERLSKHEVRVVVDTIVTTANLAALAQIVELAIAKGASRVALWSYLPAEDTPETRALIVSLDALIPALRPAIARCREAEVEVVVRHVPACLLGDARDILDNTRPDALDGVRPGRPLAQFNCLHEAKCEHAEACLGLHHAYVNAHGWELERLQPTPRVRPWRERDRSVERTTGGAAGPRGHASWLALLGPHAERVAGVSLTRTEARYPMQMPDGTRFVLVLSARDDDARTFIQSASFNLAYTDVEGPAQERAIATFVEPVLRTIAANDDGSLCLDAKA</sequence>
<dbReference type="InterPro" id="IPR013785">
    <property type="entry name" value="Aldolase_TIM"/>
</dbReference>
<dbReference type="Proteomes" id="UP000237968">
    <property type="component" value="Unassembled WGS sequence"/>
</dbReference>
<evidence type="ECO:0000256" key="4">
    <source>
        <dbReference type="ARBA" id="ARBA00023004"/>
    </source>
</evidence>
<dbReference type="AlphaFoldDB" id="A0A2S9XXD2"/>
<dbReference type="GO" id="GO:0051536">
    <property type="term" value="F:iron-sulfur cluster binding"/>
    <property type="evidence" value="ECO:0007669"/>
    <property type="project" value="UniProtKB-KW"/>
</dbReference>
<keyword evidence="8" id="KW-1185">Reference proteome</keyword>
<protein>
    <submittedName>
        <fullName evidence="7">Pyrroloquinoline quinone biosynthesis protein PqqE</fullName>
    </submittedName>
</protein>
<dbReference type="PANTHER" id="PTHR11228">
    <property type="entry name" value="RADICAL SAM DOMAIN PROTEIN"/>
    <property type="match status" value="1"/>
</dbReference>
<dbReference type="Pfam" id="PF04055">
    <property type="entry name" value="Radical_SAM"/>
    <property type="match status" value="1"/>
</dbReference>
<keyword evidence="5" id="KW-0411">Iron-sulfur</keyword>